<dbReference type="RefSeq" id="WP_274264754.1">
    <property type="nucleotide sequence ID" value="NZ_JAQZCI010000003.1"/>
</dbReference>
<protein>
    <recommendedName>
        <fullName evidence="3">ParA family protein</fullName>
    </recommendedName>
</protein>
<accession>A0ABT5SJP6</accession>
<evidence type="ECO:0000313" key="2">
    <source>
        <dbReference type="Proteomes" id="UP001218170"/>
    </source>
</evidence>
<dbReference type="Gene3D" id="3.40.50.300">
    <property type="entry name" value="P-loop containing nucleotide triphosphate hydrolases"/>
    <property type="match status" value="1"/>
</dbReference>
<sequence length="121" mass="13780">MLDDSVFVILPMEPATMSVEPVVRVIRELVEPRGVPYRVLVSRVKRDPSAVRRKDDALEMLDEMNLPHFRGVIREYVMHTDAPLTGEVVTTYPRSRATANAIDDYKDLALELTSLWANGKR</sequence>
<evidence type="ECO:0000313" key="1">
    <source>
        <dbReference type="EMBL" id="MDD7963056.1"/>
    </source>
</evidence>
<name>A0ABT5SJP6_9MICO</name>
<gene>
    <name evidence="1" type="ORF">PUW80_11940</name>
</gene>
<evidence type="ECO:0008006" key="3">
    <source>
        <dbReference type="Google" id="ProtNLM"/>
    </source>
</evidence>
<comment type="caution">
    <text evidence="1">The sequence shown here is derived from an EMBL/GenBank/DDBJ whole genome shotgun (WGS) entry which is preliminary data.</text>
</comment>
<keyword evidence="2" id="KW-1185">Reference proteome</keyword>
<proteinExistence type="predicted"/>
<dbReference type="Proteomes" id="UP001218170">
    <property type="component" value="Unassembled WGS sequence"/>
</dbReference>
<dbReference type="SUPFAM" id="SSF52540">
    <property type="entry name" value="P-loop containing nucleoside triphosphate hydrolases"/>
    <property type="match status" value="1"/>
</dbReference>
<dbReference type="EMBL" id="JAQZCI010000003">
    <property type="protein sequence ID" value="MDD7963056.1"/>
    <property type="molecule type" value="Genomic_DNA"/>
</dbReference>
<reference evidence="1 2" key="1">
    <citation type="submission" date="2023-02" db="EMBL/GenBank/DDBJ databases">
        <title>Study of novel species of the Microbacterium genus.</title>
        <authorList>
            <person name="Arroyo-Herrera I."/>
            <person name="Roman-Ponce B."/>
            <person name="Vasquez-Murrieta M.S."/>
        </authorList>
    </citation>
    <scope>NUCLEOTIDE SEQUENCE [LARGE SCALE GENOMIC DNA]</scope>
    <source>
        <strain evidence="1 2">NE1TT3</strain>
    </source>
</reference>
<dbReference type="InterPro" id="IPR027417">
    <property type="entry name" value="P-loop_NTPase"/>
</dbReference>
<organism evidence="1 2">
    <name type="scientific">Microbacterium thalli</name>
    <dbReference type="NCBI Taxonomy" id="3027921"/>
    <lineage>
        <taxon>Bacteria</taxon>
        <taxon>Bacillati</taxon>
        <taxon>Actinomycetota</taxon>
        <taxon>Actinomycetes</taxon>
        <taxon>Micrococcales</taxon>
        <taxon>Microbacteriaceae</taxon>
        <taxon>Microbacterium</taxon>
    </lineage>
</organism>